<reference evidence="1" key="1">
    <citation type="submission" date="2020-05" db="EMBL/GenBank/DDBJ databases">
        <title>Large-scale comparative analyses of tick genomes elucidate their genetic diversity and vector capacities.</title>
        <authorList>
            <person name="Jia N."/>
            <person name="Wang J."/>
            <person name="Shi W."/>
            <person name="Du L."/>
            <person name="Sun Y."/>
            <person name="Zhan W."/>
            <person name="Jiang J."/>
            <person name="Wang Q."/>
            <person name="Zhang B."/>
            <person name="Ji P."/>
            <person name="Sakyi L.B."/>
            <person name="Cui X."/>
            <person name="Yuan T."/>
            <person name="Jiang B."/>
            <person name="Yang W."/>
            <person name="Lam T.T.-Y."/>
            <person name="Chang Q."/>
            <person name="Ding S."/>
            <person name="Wang X."/>
            <person name="Zhu J."/>
            <person name="Ruan X."/>
            <person name="Zhao L."/>
            <person name="Wei J."/>
            <person name="Que T."/>
            <person name="Du C."/>
            <person name="Cheng J."/>
            <person name="Dai P."/>
            <person name="Han X."/>
            <person name="Huang E."/>
            <person name="Gao Y."/>
            <person name="Liu J."/>
            <person name="Shao H."/>
            <person name="Ye R."/>
            <person name="Li L."/>
            <person name="Wei W."/>
            <person name="Wang X."/>
            <person name="Wang C."/>
            <person name="Yang T."/>
            <person name="Huo Q."/>
            <person name="Li W."/>
            <person name="Guo W."/>
            <person name="Chen H."/>
            <person name="Zhou L."/>
            <person name="Ni X."/>
            <person name="Tian J."/>
            <person name="Zhou Y."/>
            <person name="Sheng Y."/>
            <person name="Liu T."/>
            <person name="Pan Y."/>
            <person name="Xia L."/>
            <person name="Li J."/>
            <person name="Zhao F."/>
            <person name="Cao W."/>
        </authorList>
    </citation>
    <scope>NUCLEOTIDE SEQUENCE</scope>
    <source>
        <strain evidence="1">Dsil-2018</strain>
    </source>
</reference>
<comment type="caution">
    <text evidence="1">The sequence shown here is derived from an EMBL/GenBank/DDBJ whole genome shotgun (WGS) entry which is preliminary data.</text>
</comment>
<sequence>MAAPTENDGMGSATLDPDQARVAKCLGEFESCTKKPETFLEVQPDIAETMKRLTKELYDVVDKWESKKVSASKTELPSLVVDNFDDEQIWQQLELRNTRLVRELISSVSRVATKSSINFGVDLGMQENPQGSKTNDPDERDKCNLSDAAAEEEGDEDDDFDLSDESEGDEESDEEVDHDGDGSAAIQARDTQPSSIVDDAFFRLADMEAFVDREEKADARRGDSDEDDDIDYFGELSSDEDDPDEKGGRNAKYNDFFDPPASVPDSKRAVKNDKATTRTNGQEDIHRNSTAKEDVQKSSFEQSQEFIKKKIKQFEERNLEPRPWRLQGEVEATNRPENSLLQEHIQFDHATRQPVAITDETTKCLEDVILQRIRDKAWDDVERKTRPTEEPFELRRRVALDQEKSKLSLAEVYEQQFLEKQKTVDDDAPPKENPAHVEIRTAMRDLFTKLDALSNFHMMPKPVSAEVKVVSNLPSLSVEEVTPVGVSDASLLAPQEVKTKPKGEMVAKGERTHTQKLRERRLKKALQKRRAAKAANKAGKVTEDKKKVIKATNTELAKPVKGTKSAKGAKAAKPHNSPEKALSHEQLTLKPVPDDKAKEILLKRQTKAIRDVREELLESRSSAKTTAGDNKGLRQRVPGQGAGEDFDAVLRYHNSMQEKIAEEMVSLAQNLKQNAVLAGHIVKKDTEAVQKSVQSADQNYERLQNEQRRLEEHIRRSCNCWIWLMLAIVFFVFLNMVVFMRIFPKR</sequence>
<organism evidence="1 2">
    <name type="scientific">Dermacentor silvarum</name>
    <name type="common">Tick</name>
    <dbReference type="NCBI Taxonomy" id="543639"/>
    <lineage>
        <taxon>Eukaryota</taxon>
        <taxon>Metazoa</taxon>
        <taxon>Ecdysozoa</taxon>
        <taxon>Arthropoda</taxon>
        <taxon>Chelicerata</taxon>
        <taxon>Arachnida</taxon>
        <taxon>Acari</taxon>
        <taxon>Parasitiformes</taxon>
        <taxon>Ixodida</taxon>
        <taxon>Ixodoidea</taxon>
        <taxon>Ixodidae</taxon>
        <taxon>Rhipicephalinae</taxon>
        <taxon>Dermacentor</taxon>
    </lineage>
</organism>
<proteinExistence type="predicted"/>
<protein>
    <submittedName>
        <fullName evidence="1">Uncharacterized protein</fullName>
    </submittedName>
</protein>
<keyword evidence="2" id="KW-1185">Reference proteome</keyword>
<name>A0ACB8DFL3_DERSI</name>
<evidence type="ECO:0000313" key="2">
    <source>
        <dbReference type="Proteomes" id="UP000821865"/>
    </source>
</evidence>
<accession>A0ACB8DFL3</accession>
<dbReference type="Proteomes" id="UP000821865">
    <property type="component" value="Chromosome 2"/>
</dbReference>
<gene>
    <name evidence="1" type="ORF">HPB49_019869</name>
</gene>
<dbReference type="EMBL" id="CM023471">
    <property type="protein sequence ID" value="KAH7966835.1"/>
    <property type="molecule type" value="Genomic_DNA"/>
</dbReference>
<evidence type="ECO:0000313" key="1">
    <source>
        <dbReference type="EMBL" id="KAH7966835.1"/>
    </source>
</evidence>